<proteinExistence type="predicted"/>
<gene>
    <name evidence="2" type="ORF">J2S43_006280</name>
</gene>
<dbReference type="Proteomes" id="UP001240984">
    <property type="component" value="Unassembled WGS sequence"/>
</dbReference>
<feature type="compositionally biased region" description="Polar residues" evidence="1">
    <location>
        <begin position="315"/>
        <end position="324"/>
    </location>
</feature>
<dbReference type="RefSeq" id="WP_306835142.1">
    <property type="nucleotide sequence ID" value="NZ_JAUSRA010000001.1"/>
</dbReference>
<feature type="compositionally biased region" description="Polar residues" evidence="1">
    <location>
        <begin position="218"/>
        <end position="273"/>
    </location>
</feature>
<feature type="region of interest" description="Disordered" evidence="1">
    <location>
        <begin position="218"/>
        <end position="390"/>
    </location>
</feature>
<evidence type="ECO:0000313" key="3">
    <source>
        <dbReference type="Proteomes" id="UP001240984"/>
    </source>
</evidence>
<protein>
    <recommendedName>
        <fullName evidence="4">PPE family domain-containing protein</fullName>
    </recommendedName>
</protein>
<accession>A0ABT9N242</accession>
<reference evidence="2 3" key="1">
    <citation type="submission" date="2023-07" db="EMBL/GenBank/DDBJ databases">
        <title>Sequencing the genomes of 1000 actinobacteria strains.</title>
        <authorList>
            <person name="Klenk H.-P."/>
        </authorList>
    </citation>
    <scope>NUCLEOTIDE SEQUENCE [LARGE SCALE GENOMIC DNA]</scope>
    <source>
        <strain evidence="2 3">DSM 44710</strain>
    </source>
</reference>
<organism evidence="2 3">
    <name type="scientific">Catenuloplanes nepalensis</name>
    <dbReference type="NCBI Taxonomy" id="587533"/>
    <lineage>
        <taxon>Bacteria</taxon>
        <taxon>Bacillati</taxon>
        <taxon>Actinomycetota</taxon>
        <taxon>Actinomycetes</taxon>
        <taxon>Micromonosporales</taxon>
        <taxon>Micromonosporaceae</taxon>
        <taxon>Catenuloplanes</taxon>
    </lineage>
</organism>
<evidence type="ECO:0000313" key="2">
    <source>
        <dbReference type="EMBL" id="MDP9797768.1"/>
    </source>
</evidence>
<dbReference type="EMBL" id="JAUSRA010000001">
    <property type="protein sequence ID" value="MDP9797768.1"/>
    <property type="molecule type" value="Genomic_DNA"/>
</dbReference>
<sequence>MALDTGREDWTGTPWHSTDVPFMWSTVAHHSPDAYAAHLSGWHRTTELLSEHVSRMRAYRDNLALAWNPTRSPAAAVYLARFDTDIANAQATLDASIANYAAYTAALNIVSEAQTALRPIAEEYSANATSETSRQEMVSASGGRAAAAAFTAAPDTRGRQAELTGMARSVMYRASQELIEATATLQIAPKYQIRTPVFTQSDQGLAPPSIPTVLPLQQAPQSQFDSDLTTQKGKPGSSTISTGPILSHTSPLQRAPVSSSSQTNPAQDSQHISANAPPGTIGIPGWAPAGKNIGNPVSNGGGHIIGFPPSAVPRRTQTTNNASTKHPPGGANSTFPLIPPIGSSRQLSDSSAPHKDSDNVWNSSTGVDPIITSDAPPGSVDPGPAIGLDP</sequence>
<evidence type="ECO:0008006" key="4">
    <source>
        <dbReference type="Google" id="ProtNLM"/>
    </source>
</evidence>
<name>A0ABT9N242_9ACTN</name>
<keyword evidence="3" id="KW-1185">Reference proteome</keyword>
<comment type="caution">
    <text evidence="2">The sequence shown here is derived from an EMBL/GenBank/DDBJ whole genome shotgun (WGS) entry which is preliminary data.</text>
</comment>
<evidence type="ECO:0000256" key="1">
    <source>
        <dbReference type="SAM" id="MobiDB-lite"/>
    </source>
</evidence>